<name>A0A2R7YA87_9ARCH</name>
<keyword evidence="2" id="KW-0547">Nucleotide-binding</keyword>
<evidence type="ECO:0000313" key="6">
    <source>
        <dbReference type="Proteomes" id="UP000244066"/>
    </source>
</evidence>
<dbReference type="PANTHER" id="PTHR42794">
    <property type="entry name" value="HEMIN IMPORT ATP-BINDING PROTEIN HMUV"/>
    <property type="match status" value="1"/>
</dbReference>
<organism evidence="5 6">
    <name type="scientific">Candidatus Terraquivivens tikiterensis</name>
    <dbReference type="NCBI Taxonomy" id="1980982"/>
    <lineage>
        <taxon>Archaea</taxon>
        <taxon>Nitrososphaerota</taxon>
        <taxon>Candidatus Wolframiiraptoraceae</taxon>
        <taxon>Candidatus Terraquivivens</taxon>
    </lineage>
</organism>
<evidence type="ECO:0000256" key="3">
    <source>
        <dbReference type="ARBA" id="ARBA00022840"/>
    </source>
</evidence>
<gene>
    <name evidence="5" type="ORF">B9J98_00655</name>
</gene>
<evidence type="ECO:0000313" key="5">
    <source>
        <dbReference type="EMBL" id="PUA34386.1"/>
    </source>
</evidence>
<dbReference type="PROSITE" id="PS50893">
    <property type="entry name" value="ABC_TRANSPORTER_2"/>
    <property type="match status" value="1"/>
</dbReference>
<sequence>MVSLEVRNLSFSYGATSVLKNINMKPLPGKITAIIGPNASGKTTLLKCICGILKPIEGSVLFEGREISKIRKEELAKHIAYMPQENPAVAFLTVFETVLLGRLHSLSWRVSDEDLEMTLKTLESLGISELSSRFLSELSAGQRQLVYIAQAVVHQPRVLLLDEPTSNLDLQHQLEVLDLIKELTSEMRITTIIALHDLNLAAKYSDEVIVLNFGRVYAAGKPESVLSEDMLRAVYGVSAKVNAHDGVLQITILNSIRKRLAKKKCG</sequence>
<keyword evidence="3 5" id="KW-0067">ATP-binding</keyword>
<dbReference type="GO" id="GO:0005524">
    <property type="term" value="F:ATP binding"/>
    <property type="evidence" value="ECO:0007669"/>
    <property type="project" value="UniProtKB-KW"/>
</dbReference>
<accession>A0A2R7YA87</accession>
<dbReference type="Pfam" id="PF00005">
    <property type="entry name" value="ABC_tran"/>
    <property type="match status" value="1"/>
</dbReference>
<dbReference type="InterPro" id="IPR003593">
    <property type="entry name" value="AAA+_ATPase"/>
</dbReference>
<protein>
    <submittedName>
        <fullName evidence="5">Ferrichrome ABC transporter ATP-binding protein</fullName>
    </submittedName>
</protein>
<dbReference type="InterPro" id="IPR003439">
    <property type="entry name" value="ABC_transporter-like_ATP-bd"/>
</dbReference>
<dbReference type="CDD" id="cd03214">
    <property type="entry name" value="ABC_Iron-Siderophores_B12_Hemin"/>
    <property type="match status" value="1"/>
</dbReference>
<dbReference type="EMBL" id="NDWU01000001">
    <property type="protein sequence ID" value="PUA34386.1"/>
    <property type="molecule type" value="Genomic_DNA"/>
</dbReference>
<feature type="domain" description="ABC transporter" evidence="4">
    <location>
        <begin position="4"/>
        <end position="238"/>
    </location>
</feature>
<dbReference type="PANTHER" id="PTHR42794:SF2">
    <property type="entry name" value="ABC TRANSPORTER ATP-BINDING PROTEIN"/>
    <property type="match status" value="1"/>
</dbReference>
<dbReference type="SUPFAM" id="SSF52540">
    <property type="entry name" value="P-loop containing nucleoside triphosphate hydrolases"/>
    <property type="match status" value="1"/>
</dbReference>
<dbReference type="AlphaFoldDB" id="A0A2R7YA87"/>
<dbReference type="FunFam" id="3.40.50.300:FF:000134">
    <property type="entry name" value="Iron-enterobactin ABC transporter ATP-binding protein"/>
    <property type="match status" value="1"/>
</dbReference>
<keyword evidence="1" id="KW-0813">Transport</keyword>
<dbReference type="GO" id="GO:0016887">
    <property type="term" value="F:ATP hydrolysis activity"/>
    <property type="evidence" value="ECO:0007669"/>
    <property type="project" value="InterPro"/>
</dbReference>
<dbReference type="SMART" id="SM00382">
    <property type="entry name" value="AAA"/>
    <property type="match status" value="1"/>
</dbReference>
<dbReference type="Proteomes" id="UP000244066">
    <property type="component" value="Unassembled WGS sequence"/>
</dbReference>
<evidence type="ECO:0000259" key="4">
    <source>
        <dbReference type="PROSITE" id="PS50893"/>
    </source>
</evidence>
<evidence type="ECO:0000256" key="1">
    <source>
        <dbReference type="ARBA" id="ARBA00022448"/>
    </source>
</evidence>
<proteinExistence type="predicted"/>
<comment type="caution">
    <text evidence="5">The sequence shown here is derived from an EMBL/GenBank/DDBJ whole genome shotgun (WGS) entry which is preliminary data.</text>
</comment>
<dbReference type="InterPro" id="IPR027417">
    <property type="entry name" value="P-loop_NTPase"/>
</dbReference>
<reference evidence="5 6" key="1">
    <citation type="submission" date="2017-04" db="EMBL/GenBank/DDBJ databases">
        <title>Draft Aigarchaeota genome from a New Zealand hot spring.</title>
        <authorList>
            <person name="Reysenbach A.-L."/>
            <person name="Donaho J.A."/>
            <person name="Gerhart J."/>
            <person name="Kelley J.F."/>
            <person name="Kouba K."/>
            <person name="Podar M."/>
            <person name="Stott M."/>
        </authorList>
    </citation>
    <scope>NUCLEOTIDE SEQUENCE [LARGE SCALE GENOMIC DNA]</scope>
    <source>
        <strain evidence="5">NZ13_MG1</strain>
    </source>
</reference>
<dbReference type="Gene3D" id="3.40.50.300">
    <property type="entry name" value="P-loop containing nucleotide triphosphate hydrolases"/>
    <property type="match status" value="1"/>
</dbReference>
<evidence type="ECO:0000256" key="2">
    <source>
        <dbReference type="ARBA" id="ARBA00022741"/>
    </source>
</evidence>